<proteinExistence type="predicted"/>
<dbReference type="Pfam" id="PF04466">
    <property type="entry name" value="Terminase_3"/>
    <property type="match status" value="1"/>
</dbReference>
<evidence type="ECO:0000259" key="1">
    <source>
        <dbReference type="Pfam" id="PF04466"/>
    </source>
</evidence>
<keyword evidence="3" id="KW-1185">Reference proteome</keyword>
<dbReference type="InterPro" id="IPR035412">
    <property type="entry name" value="Terminase_L_N"/>
</dbReference>
<feature type="domain" description="Phage terminase large subunit N-terminal" evidence="1">
    <location>
        <begin position="26"/>
        <end position="212"/>
    </location>
</feature>
<dbReference type="InterPro" id="IPR027417">
    <property type="entry name" value="P-loop_NTPase"/>
</dbReference>
<dbReference type="KEGG" id="haei:MUN82_03960"/>
<protein>
    <submittedName>
        <fullName evidence="2">Phage terminase large subunit</fullName>
    </submittedName>
</protein>
<dbReference type="Gene3D" id="3.30.420.280">
    <property type="match status" value="1"/>
</dbReference>
<reference evidence="2 3" key="1">
    <citation type="submission" date="2022-04" db="EMBL/GenBank/DDBJ databases">
        <title>Hymenobacter sp. isolated from the air.</title>
        <authorList>
            <person name="Won M."/>
            <person name="Lee C.-M."/>
            <person name="Woen H.-Y."/>
            <person name="Kwon S.-W."/>
        </authorList>
    </citation>
    <scope>NUCLEOTIDE SEQUENCE [LARGE SCALE GENOMIC DNA]</scope>
    <source>
        <strain evidence="3">5413 J-13</strain>
    </source>
</reference>
<evidence type="ECO:0000313" key="3">
    <source>
        <dbReference type="Proteomes" id="UP000829925"/>
    </source>
</evidence>
<dbReference type="PANTHER" id="PTHR39184:SF1">
    <property type="entry name" value="PBSX PHAGE TERMINASE LARGE SUBUNIT"/>
    <property type="match status" value="1"/>
</dbReference>
<accession>A0A8T9SZ89</accession>
<organism evidence="2 3">
    <name type="scientific">Hymenobacter aerilatus</name>
    <dbReference type="NCBI Taxonomy" id="2932251"/>
    <lineage>
        <taxon>Bacteria</taxon>
        <taxon>Pseudomonadati</taxon>
        <taxon>Bacteroidota</taxon>
        <taxon>Cytophagia</taxon>
        <taxon>Cytophagales</taxon>
        <taxon>Hymenobacteraceae</taxon>
        <taxon>Hymenobacter</taxon>
    </lineage>
</organism>
<dbReference type="AlphaFoldDB" id="A0A8T9SZ89"/>
<dbReference type="InterPro" id="IPR052380">
    <property type="entry name" value="Viral_DNA_packaging_terminase"/>
</dbReference>
<dbReference type="EMBL" id="CP095053">
    <property type="protein sequence ID" value="UOR06254.1"/>
    <property type="molecule type" value="Genomic_DNA"/>
</dbReference>
<dbReference type="Gene3D" id="3.40.50.300">
    <property type="entry name" value="P-loop containing nucleotide triphosphate hydrolases"/>
    <property type="match status" value="1"/>
</dbReference>
<evidence type="ECO:0000313" key="2">
    <source>
        <dbReference type="EMBL" id="UOR06254.1"/>
    </source>
</evidence>
<dbReference type="Proteomes" id="UP000829925">
    <property type="component" value="Chromosome"/>
</dbReference>
<name>A0A8T9SZ89_9BACT</name>
<dbReference type="RefSeq" id="WP_245095182.1">
    <property type="nucleotide sequence ID" value="NZ_CP095053.1"/>
</dbReference>
<gene>
    <name evidence="2" type="ORF">MUN82_03960</name>
</gene>
<dbReference type="PANTHER" id="PTHR39184">
    <property type="match status" value="1"/>
</dbReference>
<sequence length="401" mass="46032">MSSTLDIRHTSVFTRNLEACQQPTTRIVVNQGGTRSSKTVSLVQLAIYLCLMEAGILISIVRETLPALTATVLRDFEEQLTTLGLFQVLDSHNKKDHLYTFPNGSQVEYFSIDDAQKIRGRKRDYLLANEANELRLDDWRQLIFRTSRVLFIDFNPSEEFHWIYDEVLPRPDCVFIQSTYLDNPFLPVSIMQEIRLLEAADPNYWRIYGLGERGAAGTTIFTHWQQVASVPPSAAHRRYGLDFGFNHPTSLVEVTETETARYWQQRLYQSHLTTPDLIEQLKVAVPNRREVIYADHARPEIIEDIRRAGFAIKEADKAVKAGIDEVKSKPLFVTADSVDLIKELRAYKWKTLRTGQILDEPVKLNDDAIDAGRYGTYSYALEHKVNTPIRHSQSFGAVRRR</sequence>